<gene>
    <name evidence="1" type="ORF">MSSD14B_28140</name>
</gene>
<reference evidence="1 2" key="1">
    <citation type="journal article" date="2019" name="J. Gen. Appl. Microbiol.">
        <title>Aerobic degradation of cis-dichloroethene by the marine bacterium Marinobacter salsuginis strain 5N-3.</title>
        <authorList>
            <person name="Inoue Y."/>
            <person name="Fukunaga Y."/>
            <person name="Katsumata H."/>
            <person name="Ohji S."/>
            <person name="Hosoyama A."/>
            <person name="Mori K."/>
            <person name="Ando K."/>
        </authorList>
    </citation>
    <scope>NUCLEOTIDE SEQUENCE [LARGE SCALE GENOMIC DNA]</scope>
    <source>
        <strain evidence="1 2">NBRC 109114</strain>
    </source>
</reference>
<dbReference type="Proteomes" id="UP000387223">
    <property type="component" value="Unassembled WGS sequence"/>
</dbReference>
<protein>
    <submittedName>
        <fullName evidence="1">Uncharacterized protein</fullName>
    </submittedName>
</protein>
<dbReference type="EMBL" id="BGZI01000020">
    <property type="protein sequence ID" value="GBO89146.1"/>
    <property type="molecule type" value="Genomic_DNA"/>
</dbReference>
<evidence type="ECO:0000313" key="2">
    <source>
        <dbReference type="Proteomes" id="UP000387223"/>
    </source>
</evidence>
<evidence type="ECO:0000313" key="1">
    <source>
        <dbReference type="EMBL" id="GBO89146.1"/>
    </source>
</evidence>
<accession>A0A5M3Q1Z8</accession>
<name>A0A5M3Q1Z8_9GAMM</name>
<dbReference type="AlphaFoldDB" id="A0A5M3Q1Z8"/>
<dbReference type="RefSeq" id="WP_153637328.1">
    <property type="nucleotide sequence ID" value="NZ_BGZI01000020.1"/>
</dbReference>
<comment type="caution">
    <text evidence="1">The sequence shown here is derived from an EMBL/GenBank/DDBJ whole genome shotgun (WGS) entry which is preliminary data.</text>
</comment>
<organism evidence="1 2">
    <name type="scientific">Marinobacter salsuginis</name>
    <dbReference type="NCBI Taxonomy" id="418719"/>
    <lineage>
        <taxon>Bacteria</taxon>
        <taxon>Pseudomonadati</taxon>
        <taxon>Pseudomonadota</taxon>
        <taxon>Gammaproteobacteria</taxon>
        <taxon>Pseudomonadales</taxon>
        <taxon>Marinobacteraceae</taxon>
        <taxon>Marinobacter</taxon>
    </lineage>
</organism>
<proteinExistence type="predicted"/>
<sequence>MIDLIANGKKLGGLYFFWQYDPLTPILKVGMSKTIEARLKQHKVELQDERFVGFVNFSDPEMAEKHFYSATETDRLRKNTNHENLYIGSTESLDRVILGLMSAAFMDSDFRHPTKRHVIIWRDWQKYVVKPQIVKIGIRLEKDLSKMHQLTFKSDKLASLIDRYGSDGD</sequence>